<organism evidence="4 5">
    <name type="scientific">Paramuricea clavata</name>
    <name type="common">Red gorgonian</name>
    <name type="synonym">Violescent sea-whip</name>
    <dbReference type="NCBI Taxonomy" id="317549"/>
    <lineage>
        <taxon>Eukaryota</taxon>
        <taxon>Metazoa</taxon>
        <taxon>Cnidaria</taxon>
        <taxon>Anthozoa</taxon>
        <taxon>Octocorallia</taxon>
        <taxon>Malacalcyonacea</taxon>
        <taxon>Plexauridae</taxon>
        <taxon>Paramuricea</taxon>
    </lineage>
</organism>
<dbReference type="InterPro" id="IPR029005">
    <property type="entry name" value="LIM-bd/SEUSS"/>
</dbReference>
<protein>
    <submittedName>
        <fullName evidence="4">LIM domain-binding 2-like isoform X4</fullName>
    </submittedName>
</protein>
<dbReference type="Pfam" id="PF01803">
    <property type="entry name" value="LIM_bind"/>
    <property type="match status" value="1"/>
</dbReference>
<evidence type="ECO:0000256" key="2">
    <source>
        <dbReference type="PROSITE-ProRule" id="PRU01302"/>
    </source>
</evidence>
<gene>
    <name evidence="4" type="ORF">PACLA_8A086903</name>
</gene>
<evidence type="ECO:0000256" key="3">
    <source>
        <dbReference type="SAM" id="MobiDB-lite"/>
    </source>
</evidence>
<proteinExistence type="inferred from homology"/>
<feature type="region of interest" description="Disordered" evidence="3">
    <location>
        <begin position="356"/>
        <end position="396"/>
    </location>
</feature>
<evidence type="ECO:0000313" key="4">
    <source>
        <dbReference type="EMBL" id="CAB4025060.1"/>
    </source>
</evidence>
<keyword evidence="5" id="KW-1185">Reference proteome</keyword>
<comment type="similarity">
    <text evidence="1 2">Belongs to the LDB family.</text>
</comment>
<dbReference type="EMBL" id="CACRXK020013387">
    <property type="protein sequence ID" value="CAB4025060.1"/>
    <property type="molecule type" value="Genomic_DNA"/>
</dbReference>
<comment type="caution">
    <text evidence="4">The sequence shown here is derived from an EMBL/GenBank/DDBJ whole genome shotgun (WGS) entry which is preliminary data.</text>
</comment>
<dbReference type="PANTHER" id="PTHR10378">
    <property type="entry name" value="LIM DOMAIN-BINDING PROTEIN"/>
    <property type="match status" value="1"/>
</dbReference>
<name>A0A7D9J9G9_PARCT</name>
<reference evidence="4" key="1">
    <citation type="submission" date="2020-04" db="EMBL/GenBank/DDBJ databases">
        <authorList>
            <person name="Alioto T."/>
            <person name="Alioto T."/>
            <person name="Gomez Garrido J."/>
        </authorList>
    </citation>
    <scope>NUCLEOTIDE SEQUENCE</scope>
    <source>
        <strain evidence="4">A484AB</strain>
    </source>
</reference>
<feature type="compositionally biased region" description="Basic residues" evidence="3">
    <location>
        <begin position="272"/>
        <end position="282"/>
    </location>
</feature>
<dbReference type="GO" id="GO:0030274">
    <property type="term" value="F:LIM domain binding"/>
    <property type="evidence" value="ECO:0007669"/>
    <property type="project" value="UniProtKB-UniRule"/>
</dbReference>
<accession>A0A7D9J9G9</accession>
<evidence type="ECO:0000256" key="1">
    <source>
        <dbReference type="ARBA" id="ARBA00006928"/>
    </source>
</evidence>
<dbReference type="OrthoDB" id="774557at2759"/>
<dbReference type="PROSITE" id="PS51957">
    <property type="entry name" value="LID"/>
    <property type="match status" value="1"/>
</dbReference>
<dbReference type="AlphaFoldDB" id="A0A7D9J9G9"/>
<dbReference type="Proteomes" id="UP001152795">
    <property type="component" value="Unassembled WGS sequence"/>
</dbReference>
<sequence length="396" mass="45351">MLLSNFRCHTHYTNPDYRIYELNKRLQEKNEADILWWNAFTSEFFEDDATMTLNFCLEDGQKTFTIGRNLIPRYFRSIFDGGATDLSYTLVRPKESYQNNIILLDCEKATMTTTYLQRLHTKVLTEGRLILEFTFDDLMRIRNWHFLIHHHEEFVSRNDITADPSFMNEQAKNITCKGMTSNTLTLLNICFILEPMQELMSRHKTYNMNPRDCLKSTLFQRWRIFGSPAAAGMESNHHQPEIPWPAVAQHNNISITKRRTSTSKRDGNANPKPKRRPSKRKSSTPTSSSAPNAALPHNSSVNKKKSSLSPSRTVGNFGLTSQDVMVVGEPSLMGGELCDEDERLITRLTSLENTGYETAVNQEDEFRNSPLTNSSPVMTPWPGEARKAPQEDGVNE</sequence>
<evidence type="ECO:0000313" key="5">
    <source>
        <dbReference type="Proteomes" id="UP001152795"/>
    </source>
</evidence>
<dbReference type="InterPro" id="IPR041363">
    <property type="entry name" value="LID"/>
</dbReference>
<dbReference type="Pfam" id="PF17916">
    <property type="entry name" value="LID"/>
    <property type="match status" value="1"/>
</dbReference>
<feature type="compositionally biased region" description="Low complexity" evidence="3">
    <location>
        <begin position="283"/>
        <end position="294"/>
    </location>
</feature>
<feature type="region of interest" description="Disordered" evidence="3">
    <location>
        <begin position="255"/>
        <end position="316"/>
    </location>
</feature>